<organism evidence="1 2">
    <name type="scientific">Brumimicrobium aurantiacum</name>
    <dbReference type="NCBI Taxonomy" id="1737063"/>
    <lineage>
        <taxon>Bacteria</taxon>
        <taxon>Pseudomonadati</taxon>
        <taxon>Bacteroidota</taxon>
        <taxon>Flavobacteriia</taxon>
        <taxon>Flavobacteriales</taxon>
        <taxon>Crocinitomicaceae</taxon>
        <taxon>Brumimicrobium</taxon>
    </lineage>
</organism>
<dbReference type="Proteomes" id="UP000257127">
    <property type="component" value="Unassembled WGS sequence"/>
</dbReference>
<protein>
    <submittedName>
        <fullName evidence="1">Uncharacterized protein</fullName>
    </submittedName>
</protein>
<evidence type="ECO:0000313" key="1">
    <source>
        <dbReference type="EMBL" id="RFC54985.1"/>
    </source>
</evidence>
<gene>
    <name evidence="1" type="ORF">DXU93_03960</name>
</gene>
<accession>A0A3E1EZK5</accession>
<proteinExistence type="predicted"/>
<keyword evidence="2" id="KW-1185">Reference proteome</keyword>
<sequence length="239" mass="28080">MNYILTLVFFFQILSIHAQDSLKCNLIPTKQESFPTNDITIENRIEIDSIFSKKFDILRVDLKKIDQQISSKTNFKDYLPILVALIAGLLALFQVKANIISSARIEWTQNLRKIVSQYLSEIMILNYNLRIVLDLGEKGKEQEAKDLYNKQTESFKKVFEYGNQIKLFLNNKKETEHSELQDCIQEYFNKATHGKGSTEIDELETMQEEIIFKSQQILKQSWEDAKTFKIKDIFKFSWK</sequence>
<dbReference type="AlphaFoldDB" id="A0A3E1EZK5"/>
<dbReference type="OrthoDB" id="5919045at2"/>
<reference evidence="1 2" key="1">
    <citation type="submission" date="2018-08" db="EMBL/GenBank/DDBJ databases">
        <title>The draft genome squence of Brumimicrobium sp. N62.</title>
        <authorList>
            <person name="Du Z.-J."/>
            <person name="Luo H.-R."/>
        </authorList>
    </citation>
    <scope>NUCLEOTIDE SEQUENCE [LARGE SCALE GENOMIC DNA]</scope>
    <source>
        <strain evidence="1 2">N62</strain>
    </source>
</reference>
<dbReference type="EMBL" id="QURB01000002">
    <property type="protein sequence ID" value="RFC54985.1"/>
    <property type="molecule type" value="Genomic_DNA"/>
</dbReference>
<name>A0A3E1EZK5_9FLAO</name>
<comment type="caution">
    <text evidence="1">The sequence shown here is derived from an EMBL/GenBank/DDBJ whole genome shotgun (WGS) entry which is preliminary data.</text>
</comment>
<dbReference type="RefSeq" id="WP_116879964.1">
    <property type="nucleotide sequence ID" value="NZ_QURB01000002.1"/>
</dbReference>
<evidence type="ECO:0000313" key="2">
    <source>
        <dbReference type="Proteomes" id="UP000257127"/>
    </source>
</evidence>